<dbReference type="Proteomes" id="UP000242180">
    <property type="component" value="Unassembled WGS sequence"/>
</dbReference>
<dbReference type="EMBL" id="MCGN01000007">
    <property type="protein sequence ID" value="ORY94593.1"/>
    <property type="molecule type" value="Genomic_DNA"/>
</dbReference>
<reference evidence="1 2" key="1">
    <citation type="submission" date="2016-07" db="EMBL/GenBank/DDBJ databases">
        <title>Pervasive Adenine N6-methylation of Active Genes in Fungi.</title>
        <authorList>
            <consortium name="DOE Joint Genome Institute"/>
            <person name="Mondo S.J."/>
            <person name="Dannebaum R.O."/>
            <person name="Kuo R.C."/>
            <person name="Labutti K."/>
            <person name="Haridas S."/>
            <person name="Kuo A."/>
            <person name="Salamov A."/>
            <person name="Ahrendt S.R."/>
            <person name="Lipzen A."/>
            <person name="Sullivan W."/>
            <person name="Andreopoulos W.B."/>
            <person name="Clum A."/>
            <person name="Lindquist E."/>
            <person name="Daum C."/>
            <person name="Ramamoorthy G.K."/>
            <person name="Gryganskyi A."/>
            <person name="Culley D."/>
            <person name="Magnuson J.K."/>
            <person name="James T.Y."/>
            <person name="O'Malley M.A."/>
            <person name="Stajich J.E."/>
            <person name="Spatafora J.W."/>
            <person name="Visel A."/>
            <person name="Grigoriev I.V."/>
        </authorList>
    </citation>
    <scope>NUCLEOTIDE SEQUENCE [LARGE SCALE GENOMIC DNA]</scope>
    <source>
        <strain evidence="1 2">NRRL 2496</strain>
    </source>
</reference>
<name>A0A1X2H7R1_SYNRA</name>
<organism evidence="1 2">
    <name type="scientific">Syncephalastrum racemosum</name>
    <name type="common">Filamentous fungus</name>
    <dbReference type="NCBI Taxonomy" id="13706"/>
    <lineage>
        <taxon>Eukaryota</taxon>
        <taxon>Fungi</taxon>
        <taxon>Fungi incertae sedis</taxon>
        <taxon>Mucoromycota</taxon>
        <taxon>Mucoromycotina</taxon>
        <taxon>Mucoromycetes</taxon>
        <taxon>Mucorales</taxon>
        <taxon>Syncephalastraceae</taxon>
        <taxon>Syncephalastrum</taxon>
    </lineage>
</organism>
<dbReference type="STRING" id="13706.A0A1X2H7R1"/>
<accession>A0A1X2H7R1</accession>
<evidence type="ECO:0000313" key="2">
    <source>
        <dbReference type="Proteomes" id="UP000242180"/>
    </source>
</evidence>
<gene>
    <name evidence="1" type="ORF">BCR43DRAFT_494273</name>
</gene>
<evidence type="ECO:0000313" key="1">
    <source>
        <dbReference type="EMBL" id="ORY94593.1"/>
    </source>
</evidence>
<protein>
    <submittedName>
        <fullName evidence="1">Uncharacterized protein</fullName>
    </submittedName>
</protein>
<comment type="caution">
    <text evidence="1">The sequence shown here is derived from an EMBL/GenBank/DDBJ whole genome shotgun (WGS) entry which is preliminary data.</text>
</comment>
<proteinExistence type="predicted"/>
<dbReference type="AlphaFoldDB" id="A0A1X2H7R1"/>
<keyword evidence="2" id="KW-1185">Reference proteome</keyword>
<sequence>MPRFDHTAAIEELQTFRTTNERRPERVAALGACLIRDKYVAKLGDQGTYLTNIGIRVRETADRNHHSLAAV</sequence>
<dbReference type="InParanoid" id="A0A1X2H7R1"/>